<feature type="transmembrane region" description="Helical" evidence="1">
    <location>
        <begin position="81"/>
        <end position="105"/>
    </location>
</feature>
<accession>A0A8D9E9B9</accession>
<organism evidence="2">
    <name type="scientific">Cacopsylla melanoneura</name>
    <dbReference type="NCBI Taxonomy" id="428564"/>
    <lineage>
        <taxon>Eukaryota</taxon>
        <taxon>Metazoa</taxon>
        <taxon>Ecdysozoa</taxon>
        <taxon>Arthropoda</taxon>
        <taxon>Hexapoda</taxon>
        <taxon>Insecta</taxon>
        <taxon>Pterygota</taxon>
        <taxon>Neoptera</taxon>
        <taxon>Paraneoptera</taxon>
        <taxon>Hemiptera</taxon>
        <taxon>Sternorrhyncha</taxon>
        <taxon>Psylloidea</taxon>
        <taxon>Psyllidae</taxon>
        <taxon>Psyllinae</taxon>
        <taxon>Cacopsylla</taxon>
    </lineage>
</organism>
<keyword evidence="1" id="KW-1133">Transmembrane helix</keyword>
<name>A0A8D9E9B9_9HEMI</name>
<evidence type="ECO:0000256" key="1">
    <source>
        <dbReference type="SAM" id="Phobius"/>
    </source>
</evidence>
<keyword evidence="1" id="KW-0472">Membrane</keyword>
<protein>
    <submittedName>
        <fullName evidence="2">Uncharacterized protein</fullName>
    </submittedName>
</protein>
<evidence type="ECO:0000313" key="2">
    <source>
        <dbReference type="EMBL" id="CAG6745197.1"/>
    </source>
</evidence>
<proteinExistence type="predicted"/>
<reference evidence="2" key="1">
    <citation type="submission" date="2021-05" db="EMBL/GenBank/DDBJ databases">
        <authorList>
            <person name="Alioto T."/>
            <person name="Alioto T."/>
            <person name="Gomez Garrido J."/>
        </authorList>
    </citation>
    <scope>NUCLEOTIDE SEQUENCE</scope>
</reference>
<keyword evidence="1" id="KW-0812">Transmembrane</keyword>
<dbReference type="AlphaFoldDB" id="A0A8D9E9B9"/>
<dbReference type="EMBL" id="HBUF01486872">
    <property type="protein sequence ID" value="CAG6745197.1"/>
    <property type="molecule type" value="Transcribed_RNA"/>
</dbReference>
<sequence>MWPSPYRTQCYVCCLLPHFQDFLQLTCMIDKSLTNRYLSKSHNMGHDDHTSEEHVSSIGLYFLQFSMRFPPSPIPSRMIRCVLGVNFQISFLCHLYILSSLYVTYETIP</sequence>